<dbReference type="HOGENOM" id="CLU_036517_1_0_1"/>
<dbReference type="GO" id="GO:0102193">
    <property type="term" value="F:protein-ribulosamine 3-kinase activity"/>
    <property type="evidence" value="ECO:0007669"/>
    <property type="project" value="UniProtKB-EC"/>
</dbReference>
<dbReference type="PANTHER" id="PTHR12149">
    <property type="entry name" value="FRUCTOSAMINE 3 KINASE-RELATED PROTEIN"/>
    <property type="match status" value="1"/>
</dbReference>
<evidence type="ECO:0000256" key="1">
    <source>
        <dbReference type="ARBA" id="ARBA00011961"/>
    </source>
</evidence>
<evidence type="ECO:0000313" key="4">
    <source>
        <dbReference type="Proteomes" id="UP000012174"/>
    </source>
</evidence>
<sequence length="266" mass="30313">MSADEIAKGVAEAKEIDPLGEDVKLDENLMIGASAWVKTIKIDMQLTDGTFKSYFKKGAPGNRGREMMEGTFESENTVHFFIPDNVPTPQAWGSYKSIPNMHFYICEYLEMTDDLPDPARFGQVLAKLHNNSMGKSPTGKYGFHLNTHLAFVPNNNTWTDTWTEWFTNAMKKMFDEEERSHGVDEELNQLKLAMYEKVIPRLLRPMETGENFIEPCLCHSDVWPGNVKPDAATDEVMMFDSCAFWGHHECWCSYETIPCFLSANVL</sequence>
<dbReference type="KEGG" id="ela:UCREL1_5282"/>
<organism evidence="3 4">
    <name type="scientific">Eutypa lata (strain UCR-EL1)</name>
    <name type="common">Grapevine dieback disease fungus</name>
    <name type="synonym">Eutypa armeniacae</name>
    <dbReference type="NCBI Taxonomy" id="1287681"/>
    <lineage>
        <taxon>Eukaryota</taxon>
        <taxon>Fungi</taxon>
        <taxon>Dikarya</taxon>
        <taxon>Ascomycota</taxon>
        <taxon>Pezizomycotina</taxon>
        <taxon>Sordariomycetes</taxon>
        <taxon>Xylariomycetidae</taxon>
        <taxon>Xylariales</taxon>
        <taxon>Diatrypaceae</taxon>
        <taxon>Eutypa</taxon>
    </lineage>
</organism>
<protein>
    <recommendedName>
        <fullName evidence="1">protein-ribulosamine 3-kinase</fullName>
        <ecNumber evidence="1">2.7.1.172</ecNumber>
    </recommendedName>
</protein>
<dbReference type="AlphaFoldDB" id="M7TLW7"/>
<evidence type="ECO:0000256" key="2">
    <source>
        <dbReference type="ARBA" id="ARBA00048655"/>
    </source>
</evidence>
<dbReference type="EC" id="2.7.1.172" evidence="1"/>
<dbReference type="Proteomes" id="UP000012174">
    <property type="component" value="Unassembled WGS sequence"/>
</dbReference>
<dbReference type="Pfam" id="PF03881">
    <property type="entry name" value="Fructosamin_kin"/>
    <property type="match status" value="1"/>
</dbReference>
<evidence type="ECO:0000313" key="3">
    <source>
        <dbReference type="EMBL" id="EMR67715.1"/>
    </source>
</evidence>
<comment type="catalytic activity">
    <reaction evidence="2">
        <text>N(6)-D-ribulosyl-L-lysyl-[protein] + ATP = N(6)-(3-O-phospho-D-ribulosyl)-L-lysyl-[protein] + ADP + H(+)</text>
        <dbReference type="Rhea" id="RHEA:48432"/>
        <dbReference type="Rhea" id="RHEA-COMP:12103"/>
        <dbReference type="Rhea" id="RHEA-COMP:12104"/>
        <dbReference type="ChEBI" id="CHEBI:15378"/>
        <dbReference type="ChEBI" id="CHEBI:30616"/>
        <dbReference type="ChEBI" id="CHEBI:90418"/>
        <dbReference type="ChEBI" id="CHEBI:90420"/>
        <dbReference type="ChEBI" id="CHEBI:456216"/>
        <dbReference type="EC" id="2.7.1.172"/>
    </reaction>
    <physiologicalReaction direction="left-to-right" evidence="2">
        <dbReference type="Rhea" id="RHEA:48433"/>
    </physiologicalReaction>
</comment>
<keyword evidence="4" id="KW-1185">Reference proteome</keyword>
<proteinExistence type="predicted"/>
<dbReference type="Gene3D" id="3.90.1200.10">
    <property type="match status" value="1"/>
</dbReference>
<dbReference type="SUPFAM" id="SSF56112">
    <property type="entry name" value="Protein kinase-like (PK-like)"/>
    <property type="match status" value="1"/>
</dbReference>
<dbReference type="InterPro" id="IPR011009">
    <property type="entry name" value="Kinase-like_dom_sf"/>
</dbReference>
<reference evidence="4" key="1">
    <citation type="journal article" date="2013" name="Genome Announc.">
        <title>Draft genome sequence of the grapevine dieback fungus Eutypa lata UCR-EL1.</title>
        <authorList>
            <person name="Blanco-Ulate B."/>
            <person name="Rolshausen P.E."/>
            <person name="Cantu D."/>
        </authorList>
    </citation>
    <scope>NUCLEOTIDE SEQUENCE [LARGE SCALE GENOMIC DNA]</scope>
    <source>
        <strain evidence="4">UCR-EL1</strain>
    </source>
</reference>
<gene>
    <name evidence="3" type="ORF">UCREL1_5282</name>
</gene>
<dbReference type="OrthoDB" id="5772781at2759"/>
<dbReference type="EMBL" id="KB706373">
    <property type="protein sequence ID" value="EMR67715.1"/>
    <property type="molecule type" value="Genomic_DNA"/>
</dbReference>
<name>M7TLW7_EUTLA</name>
<dbReference type="OMA" id="CETFRID"/>
<dbReference type="eggNOG" id="KOG3021">
    <property type="taxonomic scope" value="Eukaryota"/>
</dbReference>
<accession>M7TLW7</accession>
<dbReference type="PANTHER" id="PTHR12149:SF8">
    <property type="entry name" value="PROTEIN-RIBULOSAMINE 3-KINASE"/>
    <property type="match status" value="1"/>
</dbReference>
<dbReference type="InterPro" id="IPR016477">
    <property type="entry name" value="Fructo-/Ketosamine-3-kinase"/>
</dbReference>